<dbReference type="AlphaFoldDB" id="A0A1E1KJN4"/>
<reference evidence="4" key="1">
    <citation type="submission" date="2016-03" db="EMBL/GenBank/DDBJ databases">
        <authorList>
            <person name="Ploux O."/>
        </authorList>
    </citation>
    <scope>NUCLEOTIDE SEQUENCE [LARGE SCALE GENOMIC DNA]</scope>
    <source>
        <strain evidence="4">UK7</strain>
    </source>
</reference>
<name>A0A1E1KJN4_9HELO</name>
<evidence type="ECO:0000259" key="2">
    <source>
        <dbReference type="Pfam" id="PF00534"/>
    </source>
</evidence>
<accession>A0A1E1KJN4</accession>
<comment type="caution">
    <text evidence="3">The sequence shown here is derived from an EMBL/GenBank/DDBJ whole genome shotgun (WGS) entry which is preliminary data.</text>
</comment>
<organism evidence="3 4">
    <name type="scientific">Rhynchosporium graminicola</name>
    <dbReference type="NCBI Taxonomy" id="2792576"/>
    <lineage>
        <taxon>Eukaryota</taxon>
        <taxon>Fungi</taxon>
        <taxon>Dikarya</taxon>
        <taxon>Ascomycota</taxon>
        <taxon>Pezizomycotina</taxon>
        <taxon>Leotiomycetes</taxon>
        <taxon>Helotiales</taxon>
        <taxon>Ploettnerulaceae</taxon>
        <taxon>Rhynchosporium</taxon>
    </lineage>
</organism>
<evidence type="ECO:0000313" key="4">
    <source>
        <dbReference type="Proteomes" id="UP000178129"/>
    </source>
</evidence>
<dbReference type="Pfam" id="PF00534">
    <property type="entry name" value="Glycos_transf_1"/>
    <property type="match status" value="1"/>
</dbReference>
<gene>
    <name evidence="3" type="ORF">RCO7_08906</name>
</gene>
<dbReference type="Gene3D" id="3.40.50.2000">
    <property type="entry name" value="Glycogen Phosphorylase B"/>
    <property type="match status" value="1"/>
</dbReference>
<evidence type="ECO:0000313" key="3">
    <source>
        <dbReference type="EMBL" id="CZS98191.1"/>
    </source>
</evidence>
<keyword evidence="4" id="KW-1185">Reference proteome</keyword>
<feature type="domain" description="Glycosyl transferase family 1" evidence="2">
    <location>
        <begin position="230"/>
        <end position="352"/>
    </location>
</feature>
<sequence>MAFVGANGQLIPGIITMNYKYFLDLKVEAPKNGDMPFVMRMILYRKVEGRFPKLTFTVINGVNCAIIPFNDRMYPELIKDAVTRSCKFLARLAGSDYNPVAIIYHQDERLLEFQPSDIPFAITHHAPLVADLSKNFPLASDILDAFGTDSKSWTKVTELKCLQEQGLRVILNRSDCYVLAMSAIQGDFFRTALREKGMLTYRVLDFPPPLQAMLSGQSPRLCKVPLHGVNRSKFLFTAVARLTFFKHAEILVDGAILLLERGITDLSIFIAGGDESNPHRQIRSDLLNRVPLHLRHYFHFIQRIPQEDLYSYFNSQRVQKTGVFVCCSRYETLGITPLEAALSGVSTVITDSTQVEASRYFPPEYRFKENPTALADCLEGLFRADLSSGGKELMQYVEQSTEARGDFRTEFLQAWNQISEASVNRSKTKYRIVK</sequence>
<protein>
    <recommendedName>
        <fullName evidence="2">Glycosyl transferase family 1 domain-containing protein</fullName>
    </recommendedName>
</protein>
<dbReference type="Proteomes" id="UP000178129">
    <property type="component" value="Unassembled WGS sequence"/>
</dbReference>
<dbReference type="InParanoid" id="A0A1E1KJN4"/>
<evidence type="ECO:0000256" key="1">
    <source>
        <dbReference type="ARBA" id="ARBA00022676"/>
    </source>
</evidence>
<keyword evidence="1" id="KW-0328">Glycosyltransferase</keyword>
<dbReference type="InterPro" id="IPR001296">
    <property type="entry name" value="Glyco_trans_1"/>
</dbReference>
<dbReference type="EMBL" id="FJUW01000014">
    <property type="protein sequence ID" value="CZS98191.1"/>
    <property type="molecule type" value="Genomic_DNA"/>
</dbReference>
<keyword evidence="1" id="KW-0808">Transferase</keyword>
<dbReference type="SUPFAM" id="SSF53756">
    <property type="entry name" value="UDP-Glycosyltransferase/glycogen phosphorylase"/>
    <property type="match status" value="1"/>
</dbReference>
<dbReference type="GO" id="GO:0016757">
    <property type="term" value="F:glycosyltransferase activity"/>
    <property type="evidence" value="ECO:0007669"/>
    <property type="project" value="UniProtKB-KW"/>
</dbReference>
<proteinExistence type="predicted"/>